<dbReference type="eggNOG" id="COG0457">
    <property type="taxonomic scope" value="Bacteria"/>
</dbReference>
<protein>
    <submittedName>
        <fullName evidence="1">Uncharacterized protein</fullName>
    </submittedName>
</protein>
<dbReference type="Gene3D" id="1.25.40.10">
    <property type="entry name" value="Tetratricopeptide repeat domain"/>
    <property type="match status" value="1"/>
</dbReference>
<organism evidence="1 2">
    <name type="scientific">Parasynechococcus marenigrum (strain WH8102)</name>
    <dbReference type="NCBI Taxonomy" id="84588"/>
    <lineage>
        <taxon>Bacteria</taxon>
        <taxon>Bacillati</taxon>
        <taxon>Cyanobacteriota</taxon>
        <taxon>Cyanophyceae</taxon>
        <taxon>Synechococcales</taxon>
        <taxon>Prochlorococcaceae</taxon>
        <taxon>Parasynechococcus</taxon>
        <taxon>Parasynechococcus marenigrum</taxon>
    </lineage>
</organism>
<name>Q7U5A2_PARMW</name>
<proteinExistence type="predicted"/>
<dbReference type="SUPFAM" id="SSF48452">
    <property type="entry name" value="TPR-like"/>
    <property type="match status" value="1"/>
</dbReference>
<dbReference type="Pfam" id="PF13428">
    <property type="entry name" value="TPR_14"/>
    <property type="match status" value="1"/>
</dbReference>
<evidence type="ECO:0000313" key="2">
    <source>
        <dbReference type="Proteomes" id="UP000001422"/>
    </source>
</evidence>
<keyword evidence="2" id="KW-1185">Reference proteome</keyword>
<gene>
    <name evidence="1" type="ordered locus">SYNW1805</name>
</gene>
<dbReference type="RefSeq" id="WP_011128665.1">
    <property type="nucleotide sequence ID" value="NC_005070.1"/>
</dbReference>
<reference evidence="1 2" key="1">
    <citation type="journal article" date="2003" name="Nature">
        <title>The genome of a motile marine Synechococcus.</title>
        <authorList>
            <person name="Palenik B."/>
            <person name="Brahamsha B."/>
            <person name="Larimer F."/>
            <person name="Land M."/>
            <person name="Hauser L."/>
            <person name="Chain P."/>
            <person name="Lamerdin J."/>
            <person name="Regala W."/>
            <person name="Allen E.A."/>
            <person name="McCarren J."/>
            <person name="Paulsen I."/>
            <person name="Dufresne A."/>
            <person name="Partensky F."/>
            <person name="Webb E."/>
            <person name="Waterbury J."/>
        </authorList>
    </citation>
    <scope>NUCLEOTIDE SEQUENCE [LARGE SCALE GENOMIC DNA]</scope>
    <source>
        <strain evidence="1 2">WH8102</strain>
    </source>
</reference>
<dbReference type="InterPro" id="IPR011990">
    <property type="entry name" value="TPR-like_helical_dom_sf"/>
</dbReference>
<dbReference type="EMBL" id="BX569693">
    <property type="protein sequence ID" value="CAE08320.1"/>
    <property type="molecule type" value="Genomic_DNA"/>
</dbReference>
<dbReference type="Proteomes" id="UP000001422">
    <property type="component" value="Chromosome"/>
</dbReference>
<evidence type="ECO:0000313" key="1">
    <source>
        <dbReference type="EMBL" id="CAE08320.1"/>
    </source>
</evidence>
<sequence>MQRARRGVMWALLIGAAVASGWVAALTLAPQTSATGSRTVVDDEVSQLLNAKQRRELNAGERERLLERLLLLDRLEDAKLLLQQWLNQQPHSLPLGLLMADLHRRSGFPEAARRELEQLLRLHPSNQELLQLAVLVDLQEGHGQTALKRLMAQFALRPEGQRLELGLLLADLHRQLDQSKAAADLYQQLAKESAEDVRAVIALAMLHQEQGNAAQVQRWLEQARLRRGNNDRPDPLIDDLAYRWGLRAARVRAEQQRSEVPAPTP</sequence>
<dbReference type="KEGG" id="syw:SYNW1805"/>
<dbReference type="STRING" id="84588.SYNW1805"/>
<dbReference type="HOGENOM" id="CLU_085005_0_0_3"/>
<dbReference type="AlphaFoldDB" id="Q7U5A2"/>
<accession>Q7U5A2</accession>